<dbReference type="EMBL" id="AP024238">
    <property type="protein sequence ID" value="BCO29189.1"/>
    <property type="molecule type" value="Genomic_DNA"/>
</dbReference>
<keyword evidence="1" id="KW-0732">Signal</keyword>
<proteinExistence type="predicted"/>
<name>A0ABN6DAZ8_9BURK</name>
<evidence type="ECO:0000313" key="2">
    <source>
        <dbReference type="EMBL" id="BCO29189.1"/>
    </source>
</evidence>
<reference evidence="2 3" key="1">
    <citation type="journal article" date="2021" name="Microbiol. Spectr.">
        <title>A Single Bacterium Capable of Oxidation and Reduction of Iron at Circumneutral pH.</title>
        <authorList>
            <person name="Kato S."/>
            <person name="Ohkuma M."/>
        </authorList>
    </citation>
    <scope>NUCLEOTIDE SEQUENCE [LARGE SCALE GENOMIC DNA]</scope>
    <source>
        <strain evidence="2 3">MIZ03</strain>
    </source>
</reference>
<dbReference type="Proteomes" id="UP000824366">
    <property type="component" value="Chromosome"/>
</dbReference>
<organism evidence="2 3">
    <name type="scientific">Rhodoferax lithotrophicus</name>
    <dbReference type="NCBI Taxonomy" id="2798804"/>
    <lineage>
        <taxon>Bacteria</taxon>
        <taxon>Pseudomonadati</taxon>
        <taxon>Pseudomonadota</taxon>
        <taxon>Betaproteobacteria</taxon>
        <taxon>Burkholderiales</taxon>
        <taxon>Comamonadaceae</taxon>
        <taxon>Rhodoferax</taxon>
    </lineage>
</organism>
<keyword evidence="3" id="KW-1185">Reference proteome</keyword>
<gene>
    <name evidence="2" type="ORF">MIZ03_4101</name>
</gene>
<evidence type="ECO:0000256" key="1">
    <source>
        <dbReference type="SAM" id="SignalP"/>
    </source>
</evidence>
<evidence type="ECO:0000313" key="3">
    <source>
        <dbReference type="Proteomes" id="UP000824366"/>
    </source>
</evidence>
<feature type="signal peptide" evidence="1">
    <location>
        <begin position="1"/>
        <end position="27"/>
    </location>
</feature>
<evidence type="ECO:0008006" key="4">
    <source>
        <dbReference type="Google" id="ProtNLM"/>
    </source>
</evidence>
<protein>
    <recommendedName>
        <fullName evidence="4">DUF4124 domain-containing protein</fullName>
    </recommendedName>
</protein>
<sequence>MASAWSLITVRRVTTLLGMCAVTVAMAQTQFPAPEIYICVDAQGRRLTSDRKILECVDREQKILNPSGTVKAIVPPLLTTKEQQAREEKAWAEQEARIRPLKEKKRLQALLIRYPNQTVHEKERAQALAQATAIHLTDPTAKEVALTRINSRFDDEQTLLKPLWDHNAEANTNTTKP</sequence>
<feature type="chain" id="PRO_5047515209" description="DUF4124 domain-containing protein" evidence="1">
    <location>
        <begin position="28"/>
        <end position="177"/>
    </location>
</feature>
<accession>A0ABN6DAZ8</accession>